<accession>X1BLJ5</accession>
<organism evidence="1">
    <name type="scientific">marine sediment metagenome</name>
    <dbReference type="NCBI Taxonomy" id="412755"/>
    <lineage>
        <taxon>unclassified sequences</taxon>
        <taxon>metagenomes</taxon>
        <taxon>ecological metagenomes</taxon>
    </lineage>
</organism>
<name>X1BLJ5_9ZZZZ</name>
<dbReference type="AlphaFoldDB" id="X1BLJ5"/>
<protein>
    <recommendedName>
        <fullName evidence="2">Right handed beta helix domain-containing protein</fullName>
    </recommendedName>
</protein>
<evidence type="ECO:0008006" key="2">
    <source>
        <dbReference type="Google" id="ProtNLM"/>
    </source>
</evidence>
<dbReference type="EMBL" id="BART01019340">
    <property type="protein sequence ID" value="GAG84943.1"/>
    <property type="molecule type" value="Genomic_DNA"/>
</dbReference>
<dbReference type="InterPro" id="IPR011050">
    <property type="entry name" value="Pectin_lyase_fold/virulence"/>
</dbReference>
<sequence length="294" mass="31210">RFVGILVKRGRNCVTVQNGTVDSFKGWGIYFEGDNDVVNLKDLVVKNSGTNDREDGDSVDGGIRLGHSVLDPRDETRVSNVLVDNVTVVNTKNTGLTIAIKENLTIQNSLIDNIFAEENPIGSVTGLQISSGSIVGIRGKNVILENTNVRNVTSDVMAGAFAIGLAGMRMSGLDNLKMTNCSSVRASANVIPSIPPSLVIFAENFLSGGIQNADIQNCEFTDVSSTGIAITENFHMSANTFANGLRLTGNNSYKNCLCSGAIGDQGVNGMTLAYQKNSVVDSCHFADIHSRSAS</sequence>
<feature type="non-terminal residue" evidence="1">
    <location>
        <position position="1"/>
    </location>
</feature>
<reference evidence="1" key="1">
    <citation type="journal article" date="2014" name="Front. Microbiol.">
        <title>High frequency of phylogenetically diverse reductive dehalogenase-homologous genes in deep subseafloor sedimentary metagenomes.</title>
        <authorList>
            <person name="Kawai M."/>
            <person name="Futagami T."/>
            <person name="Toyoda A."/>
            <person name="Takaki Y."/>
            <person name="Nishi S."/>
            <person name="Hori S."/>
            <person name="Arai W."/>
            <person name="Tsubouchi T."/>
            <person name="Morono Y."/>
            <person name="Uchiyama I."/>
            <person name="Ito T."/>
            <person name="Fujiyama A."/>
            <person name="Inagaki F."/>
            <person name="Takami H."/>
        </authorList>
    </citation>
    <scope>NUCLEOTIDE SEQUENCE</scope>
    <source>
        <strain evidence="1">Expedition CK06-06</strain>
    </source>
</reference>
<dbReference type="SUPFAM" id="SSF51126">
    <property type="entry name" value="Pectin lyase-like"/>
    <property type="match status" value="1"/>
</dbReference>
<evidence type="ECO:0000313" key="1">
    <source>
        <dbReference type="EMBL" id="GAG84943.1"/>
    </source>
</evidence>
<comment type="caution">
    <text evidence="1">The sequence shown here is derived from an EMBL/GenBank/DDBJ whole genome shotgun (WGS) entry which is preliminary data.</text>
</comment>
<gene>
    <name evidence="1" type="ORF">S01H4_36225</name>
</gene>
<feature type="non-terminal residue" evidence="1">
    <location>
        <position position="294"/>
    </location>
</feature>
<proteinExistence type="predicted"/>